<evidence type="ECO:0000313" key="3">
    <source>
        <dbReference type="Proteomes" id="UP000050398"/>
    </source>
</evidence>
<feature type="domain" description="DinB-like" evidence="1">
    <location>
        <begin position="10"/>
        <end position="156"/>
    </location>
</feature>
<reference evidence="2 3" key="1">
    <citation type="submission" date="2015-08" db="EMBL/GenBank/DDBJ databases">
        <title>Draft Genome Sequence of Bacillus vietnamensis UCD-SED5.</title>
        <authorList>
            <person name="Lee R.D."/>
            <person name="Jospin G."/>
            <person name="Lang J.M."/>
            <person name="Coil D.A."/>
            <person name="Eisen J.A."/>
        </authorList>
    </citation>
    <scope>NUCLEOTIDE SEQUENCE [LARGE SCALE GENOMIC DNA]</scope>
    <source>
        <strain evidence="2 3">UCD-SED5</strain>
    </source>
</reference>
<dbReference type="EMBL" id="LIXZ01000015">
    <property type="protein sequence ID" value="KPL58539.1"/>
    <property type="molecule type" value="Genomic_DNA"/>
</dbReference>
<sequence>MNDLKLIETYKSFLQSYSPEQLRYIPEHGVWSIGQMYDHLIVVAHEYLDSVEACAIADGEQTQGKTEFGEYLFNIGGFPPIKIHLPPELNAPPDNTKTKEDMMQELDQLMERMTELKKKVDEINPNYKQEHGGFGWLNAQEWFELVGMHFRHHLRQKYELDEAWGRF</sequence>
<evidence type="ECO:0000259" key="1">
    <source>
        <dbReference type="Pfam" id="PF12867"/>
    </source>
</evidence>
<dbReference type="InterPro" id="IPR024775">
    <property type="entry name" value="DinB-like"/>
</dbReference>
<dbReference type="Proteomes" id="UP000050398">
    <property type="component" value="Unassembled WGS sequence"/>
</dbReference>
<dbReference type="OrthoDB" id="1495892at2"/>
<dbReference type="InterPro" id="IPR034660">
    <property type="entry name" value="DinB/YfiT-like"/>
</dbReference>
<dbReference type="SUPFAM" id="SSF109854">
    <property type="entry name" value="DinB/YfiT-like putative metalloenzymes"/>
    <property type="match status" value="1"/>
</dbReference>
<evidence type="ECO:0000313" key="2">
    <source>
        <dbReference type="EMBL" id="KPL58539.1"/>
    </source>
</evidence>
<gene>
    <name evidence="2" type="ORF">AM506_16335</name>
</gene>
<accession>A0A0P6WC93</accession>
<protein>
    <recommendedName>
        <fullName evidence="1">DinB-like domain-containing protein</fullName>
    </recommendedName>
</protein>
<dbReference type="Gene3D" id="1.20.120.450">
    <property type="entry name" value="dinb family like domain"/>
    <property type="match status" value="1"/>
</dbReference>
<dbReference type="PATRIC" id="fig|218284.4.peg.1468"/>
<dbReference type="Pfam" id="PF12867">
    <property type="entry name" value="DinB_2"/>
    <property type="match status" value="1"/>
</dbReference>
<proteinExistence type="predicted"/>
<organism evidence="2 3">
    <name type="scientific">Rossellomorea vietnamensis</name>
    <dbReference type="NCBI Taxonomy" id="218284"/>
    <lineage>
        <taxon>Bacteria</taxon>
        <taxon>Bacillati</taxon>
        <taxon>Bacillota</taxon>
        <taxon>Bacilli</taxon>
        <taxon>Bacillales</taxon>
        <taxon>Bacillaceae</taxon>
        <taxon>Rossellomorea</taxon>
    </lineage>
</organism>
<comment type="caution">
    <text evidence="2">The sequence shown here is derived from an EMBL/GenBank/DDBJ whole genome shotgun (WGS) entry which is preliminary data.</text>
</comment>
<dbReference type="RefSeq" id="WP_060673663.1">
    <property type="nucleotide sequence ID" value="NZ_LIXZ01000015.1"/>
</dbReference>
<dbReference type="AlphaFoldDB" id="A0A0P6WC93"/>
<name>A0A0P6WC93_9BACI</name>